<keyword evidence="5 9" id="KW-0067">ATP-binding</keyword>
<dbReference type="EMBL" id="CP042905">
    <property type="protein sequence ID" value="QEE18052.1"/>
    <property type="molecule type" value="Genomic_DNA"/>
</dbReference>
<dbReference type="GO" id="GO:0005737">
    <property type="term" value="C:cytoplasm"/>
    <property type="evidence" value="ECO:0007669"/>
    <property type="project" value="UniProtKB-UniRule"/>
</dbReference>
<dbReference type="GO" id="GO:0004830">
    <property type="term" value="F:tryptophan-tRNA ligase activity"/>
    <property type="evidence" value="ECO:0007669"/>
    <property type="project" value="UniProtKB-UniRule"/>
</dbReference>
<evidence type="ECO:0000256" key="3">
    <source>
        <dbReference type="ARBA" id="ARBA00022598"/>
    </source>
</evidence>
<evidence type="ECO:0000256" key="7">
    <source>
        <dbReference type="ARBA" id="ARBA00023146"/>
    </source>
</evidence>
<dbReference type="GeneID" id="41331854"/>
<dbReference type="Gene3D" id="1.10.240.10">
    <property type="entry name" value="Tyrosyl-Transfer RNA Synthetase"/>
    <property type="match status" value="1"/>
</dbReference>
<accession>A0A5B9DG21</accession>
<dbReference type="RefSeq" id="WP_147664972.1">
    <property type="nucleotide sequence ID" value="NZ_CP042905.2"/>
</dbReference>
<dbReference type="CDD" id="cd00806">
    <property type="entry name" value="TrpRS_core"/>
    <property type="match status" value="1"/>
</dbReference>
<dbReference type="NCBIfam" id="TIGR00233">
    <property type="entry name" value="trpS"/>
    <property type="match status" value="1"/>
</dbReference>
<keyword evidence="7 9" id="KW-0030">Aminoacyl-tRNA synthetase</keyword>
<dbReference type="InterPro" id="IPR014729">
    <property type="entry name" value="Rossmann-like_a/b/a_fold"/>
</dbReference>
<gene>
    <name evidence="10" type="ORF">DSAG12_03890</name>
</gene>
<keyword evidence="11" id="KW-1185">Reference proteome</keyword>
<comment type="similarity">
    <text evidence="1 9">Belongs to the class-I aminoacyl-tRNA synthetase family.</text>
</comment>
<dbReference type="NCBIfam" id="NF008927">
    <property type="entry name" value="PRK12285.1-4"/>
    <property type="match status" value="1"/>
</dbReference>
<dbReference type="InterPro" id="IPR002305">
    <property type="entry name" value="aa-tRNA-synth_Ic"/>
</dbReference>
<evidence type="ECO:0000256" key="9">
    <source>
        <dbReference type="RuleBase" id="RU363036"/>
    </source>
</evidence>
<dbReference type="GO" id="GO:0006436">
    <property type="term" value="P:tryptophanyl-tRNA aminoacylation"/>
    <property type="evidence" value="ECO:0007669"/>
    <property type="project" value="UniProtKB-UniRule"/>
</dbReference>
<dbReference type="InterPro" id="IPR002306">
    <property type="entry name" value="Trp-tRNA-ligase"/>
</dbReference>
<proteinExistence type="inferred from homology"/>
<dbReference type="OrthoDB" id="371821at2157"/>
<reference evidence="10 11" key="2">
    <citation type="journal article" date="2024" name="Int. J. Syst. Evol. Microbiol.">
        <title>Promethearchaeum syntrophicum gen. nov., sp. nov., an anaerobic, obligately syntrophic archaeon, the first isolate of the lineage 'Asgard' archaea, and proposal of the new archaeal phylum Promethearchaeota phyl. nov. and kingdom Promethearchaeati regn. nov.</title>
        <authorList>
            <person name="Imachi H."/>
            <person name="Nobu M.K."/>
            <person name="Kato S."/>
            <person name="Takaki Y."/>
            <person name="Miyazaki M."/>
            <person name="Miyata M."/>
            <person name="Ogawara M."/>
            <person name="Saito Y."/>
            <person name="Sakai S."/>
            <person name="Tahara Y.O."/>
            <person name="Takano Y."/>
            <person name="Tasumi E."/>
            <person name="Uematsu K."/>
            <person name="Yoshimura T."/>
            <person name="Itoh T."/>
            <person name="Ohkuma M."/>
            <person name="Takai K."/>
        </authorList>
    </citation>
    <scope>NUCLEOTIDE SEQUENCE [LARGE SCALE GENOMIC DNA]</scope>
    <source>
        <strain evidence="10 11">MK-D1</strain>
    </source>
</reference>
<dbReference type="EC" id="6.1.1.2" evidence="2 8"/>
<dbReference type="PANTHER" id="PTHR10055:SF1">
    <property type="entry name" value="TRYPTOPHAN--TRNA LIGASE, CYTOPLASMIC"/>
    <property type="match status" value="1"/>
</dbReference>
<evidence type="ECO:0000313" key="11">
    <source>
        <dbReference type="Proteomes" id="UP000321408"/>
    </source>
</evidence>
<evidence type="ECO:0000256" key="6">
    <source>
        <dbReference type="ARBA" id="ARBA00022917"/>
    </source>
</evidence>
<dbReference type="Proteomes" id="UP000321408">
    <property type="component" value="Chromosome"/>
</dbReference>
<dbReference type="InterPro" id="IPR001412">
    <property type="entry name" value="aa-tRNA-synth_I_CS"/>
</dbReference>
<dbReference type="PANTHER" id="PTHR10055">
    <property type="entry name" value="TRYPTOPHANYL-TRNA SYNTHETASE"/>
    <property type="match status" value="1"/>
</dbReference>
<name>A0A5B9DG21_9ARCH</name>
<evidence type="ECO:0000256" key="4">
    <source>
        <dbReference type="ARBA" id="ARBA00022741"/>
    </source>
</evidence>
<dbReference type="PROSITE" id="PS00178">
    <property type="entry name" value="AA_TRNA_LIGASE_I"/>
    <property type="match status" value="1"/>
</dbReference>
<dbReference type="AlphaFoldDB" id="A0A5B9DG21"/>
<dbReference type="SUPFAM" id="SSF52374">
    <property type="entry name" value="Nucleotidylyl transferase"/>
    <property type="match status" value="1"/>
</dbReference>
<evidence type="ECO:0000256" key="5">
    <source>
        <dbReference type="ARBA" id="ARBA00022840"/>
    </source>
</evidence>
<dbReference type="Gene3D" id="3.40.50.620">
    <property type="entry name" value="HUPs"/>
    <property type="match status" value="1"/>
</dbReference>
<evidence type="ECO:0000313" key="10">
    <source>
        <dbReference type="EMBL" id="QEE18052.1"/>
    </source>
</evidence>
<keyword evidence="6 9" id="KW-0648">Protein biosynthesis</keyword>
<dbReference type="Pfam" id="PF00579">
    <property type="entry name" value="tRNA-synt_1b"/>
    <property type="match status" value="1"/>
</dbReference>
<dbReference type="GO" id="GO:0005524">
    <property type="term" value="F:ATP binding"/>
    <property type="evidence" value="ECO:0007669"/>
    <property type="project" value="UniProtKB-KW"/>
</dbReference>
<protein>
    <recommendedName>
        <fullName evidence="2 8">Tryptophan--tRNA ligase</fullName>
        <ecNumber evidence="2 8">6.1.1.2</ecNumber>
    </recommendedName>
</protein>
<evidence type="ECO:0000256" key="8">
    <source>
        <dbReference type="NCBIfam" id="TIGR00233"/>
    </source>
</evidence>
<evidence type="ECO:0000256" key="1">
    <source>
        <dbReference type="ARBA" id="ARBA00005594"/>
    </source>
</evidence>
<dbReference type="PRINTS" id="PR01039">
    <property type="entry name" value="TRNASYNTHTRP"/>
</dbReference>
<keyword evidence="3 9" id="KW-0436">Ligase</keyword>
<sequence length="381" mass="43928">MENFKVTPWEVIGDVDYSKLIKEFGIQLIDKNLLRRIKKHTRVLHPYLTHGIFFAHRDMNWILDEYEKGNVFYLYTGRGPSGSVHLGHIMPWLFTKWLQDKFGVELFFQMTDDEKFYFKDDISLKKAQALARENALDVIAMGFDPKKTHIFSNTGIAKFMYNQAALIANRITFSMIKASFGLNESSNIGKIFYTSMQAVPAIMKSVITGNNVPCLIPHAVDQDPHFRIARDVLPKLNYYKPASIQCLFLPGLKQGGKMSASEGVGAIYTTDNIATIKKKINRAFTGGRGSAKEQREKGGNPEICSVFKYLFMLFEMDNKIISTIDEECRKGERLCGQCKIYLQEKIIHFLKKHQSQRERAKEIFDQYWVEEQNDVKLLFKK</sequence>
<keyword evidence="4 9" id="KW-0547">Nucleotide-binding</keyword>
<reference evidence="10 11" key="1">
    <citation type="journal article" date="2020" name="Nature">
        <title>Isolation of an archaeon at the prokaryote-eukaryote interface.</title>
        <authorList>
            <person name="Imachi H."/>
            <person name="Nobu M.K."/>
            <person name="Nakahara N."/>
            <person name="Morono Y."/>
            <person name="Ogawara M."/>
            <person name="Takaki Y."/>
            <person name="Takano Y."/>
            <person name="Uematsu K."/>
            <person name="Ikuta T."/>
            <person name="Ito M."/>
            <person name="Matsui Y."/>
            <person name="Miyazaki M."/>
            <person name="Murata K."/>
            <person name="Saito Y."/>
            <person name="Sakai S."/>
            <person name="Song C."/>
            <person name="Tasumi E."/>
            <person name="Yamanaka Y."/>
            <person name="Yamaguchi T."/>
            <person name="Kamagata Y."/>
            <person name="Tamaki H."/>
            <person name="Takai K."/>
        </authorList>
    </citation>
    <scope>NUCLEOTIDE SEQUENCE [LARGE SCALE GENOMIC DNA]</scope>
    <source>
        <strain evidence="10 11">MK-D1</strain>
    </source>
</reference>
<organism evidence="10 11">
    <name type="scientific">Promethearchaeum syntrophicum</name>
    <dbReference type="NCBI Taxonomy" id="2594042"/>
    <lineage>
        <taxon>Archaea</taxon>
        <taxon>Promethearchaeati</taxon>
        <taxon>Promethearchaeota</taxon>
        <taxon>Promethearchaeia</taxon>
        <taxon>Promethearchaeales</taxon>
        <taxon>Promethearchaeaceae</taxon>
        <taxon>Promethearchaeum</taxon>
    </lineage>
</organism>
<dbReference type="KEGG" id="psyt:DSAG12_03890"/>
<evidence type="ECO:0000256" key="2">
    <source>
        <dbReference type="ARBA" id="ARBA00013161"/>
    </source>
</evidence>